<reference evidence="5" key="1">
    <citation type="submission" date="2016-11" db="EMBL/GenBank/DDBJ databases">
        <title>Mesorhizobium oceanicum sp. nov., isolated from deep seawater in South China Sea.</title>
        <authorList>
            <person name="Fu G.-Y."/>
        </authorList>
    </citation>
    <scope>NUCLEOTIDE SEQUENCE [LARGE SCALE GENOMIC DNA]</scope>
    <source>
        <strain evidence="5">B7</strain>
    </source>
</reference>
<keyword evidence="1 2" id="KW-0597">Phosphoprotein</keyword>
<protein>
    <submittedName>
        <fullName evidence="4">Response regulator</fullName>
    </submittedName>
</protein>
<proteinExistence type="predicted"/>
<dbReference type="CDD" id="cd00156">
    <property type="entry name" value="REC"/>
    <property type="match status" value="1"/>
</dbReference>
<feature type="modified residue" description="4-aspartylphosphate" evidence="2">
    <location>
        <position position="54"/>
    </location>
</feature>
<feature type="domain" description="Response regulatory" evidence="3">
    <location>
        <begin position="3"/>
        <end position="119"/>
    </location>
</feature>
<evidence type="ECO:0000313" key="4">
    <source>
        <dbReference type="EMBL" id="APH73944.1"/>
    </source>
</evidence>
<dbReference type="STRING" id="1670800.BSQ44_23130"/>
<gene>
    <name evidence="4" type="ORF">BSQ44_23130</name>
</gene>
<dbReference type="KEGG" id="meso:BSQ44_23130"/>
<dbReference type="Proteomes" id="UP000182840">
    <property type="component" value="Chromosome"/>
</dbReference>
<dbReference type="InterPro" id="IPR011006">
    <property type="entry name" value="CheY-like_superfamily"/>
</dbReference>
<accession>A0A1L3SX72</accession>
<evidence type="ECO:0000313" key="5">
    <source>
        <dbReference type="Proteomes" id="UP000182840"/>
    </source>
</evidence>
<keyword evidence="5" id="KW-1185">Reference proteome</keyword>
<dbReference type="Gene3D" id="3.40.50.2300">
    <property type="match status" value="1"/>
</dbReference>
<dbReference type="OrthoDB" id="9802155at2"/>
<dbReference type="AlphaFoldDB" id="A0A1L3SX72"/>
<dbReference type="SUPFAM" id="SSF52172">
    <property type="entry name" value="CheY-like"/>
    <property type="match status" value="1"/>
</dbReference>
<dbReference type="PROSITE" id="PS50110">
    <property type="entry name" value="RESPONSE_REGULATORY"/>
    <property type="match status" value="1"/>
</dbReference>
<dbReference type="PANTHER" id="PTHR44591">
    <property type="entry name" value="STRESS RESPONSE REGULATOR PROTEIN 1"/>
    <property type="match status" value="1"/>
</dbReference>
<dbReference type="RefSeq" id="WP_072607407.1">
    <property type="nucleotide sequence ID" value="NZ_CP018171.1"/>
</dbReference>
<dbReference type="InterPro" id="IPR001789">
    <property type="entry name" value="Sig_transdc_resp-reg_receiver"/>
</dbReference>
<evidence type="ECO:0000256" key="1">
    <source>
        <dbReference type="ARBA" id="ARBA00022553"/>
    </source>
</evidence>
<dbReference type="Pfam" id="PF00072">
    <property type="entry name" value="Response_reg"/>
    <property type="match status" value="1"/>
</dbReference>
<evidence type="ECO:0000259" key="3">
    <source>
        <dbReference type="PROSITE" id="PS50110"/>
    </source>
</evidence>
<dbReference type="PANTHER" id="PTHR44591:SF21">
    <property type="entry name" value="TWO-COMPONENT RESPONSE REGULATOR"/>
    <property type="match status" value="1"/>
</dbReference>
<organism evidence="4 5">
    <name type="scientific">Aquibium oceanicum</name>
    <dbReference type="NCBI Taxonomy" id="1670800"/>
    <lineage>
        <taxon>Bacteria</taxon>
        <taxon>Pseudomonadati</taxon>
        <taxon>Pseudomonadota</taxon>
        <taxon>Alphaproteobacteria</taxon>
        <taxon>Hyphomicrobiales</taxon>
        <taxon>Phyllobacteriaceae</taxon>
        <taxon>Aquibium</taxon>
    </lineage>
</organism>
<dbReference type="GO" id="GO:0000160">
    <property type="term" value="P:phosphorelay signal transduction system"/>
    <property type="evidence" value="ECO:0007669"/>
    <property type="project" value="InterPro"/>
</dbReference>
<sequence length="120" mass="13564">MSKILIVEDDEPVRTLAARALERDGHDVETAEDGELGLDRIRHNDGGYDLVVSDIRMPAMDGIEMAKAAARLFPKLKIMLVTGYAEQREQAEDLRDIIVEVVPKPFTLAQIREKVRLHTR</sequence>
<evidence type="ECO:0000256" key="2">
    <source>
        <dbReference type="PROSITE-ProRule" id="PRU00169"/>
    </source>
</evidence>
<dbReference type="InterPro" id="IPR050595">
    <property type="entry name" value="Bact_response_regulator"/>
</dbReference>
<dbReference type="SMART" id="SM00448">
    <property type="entry name" value="REC"/>
    <property type="match status" value="1"/>
</dbReference>
<name>A0A1L3SX72_9HYPH</name>
<dbReference type="EMBL" id="CP018171">
    <property type="protein sequence ID" value="APH73944.1"/>
    <property type="molecule type" value="Genomic_DNA"/>
</dbReference>